<evidence type="ECO:0000256" key="4">
    <source>
        <dbReference type="ARBA" id="ARBA00022825"/>
    </source>
</evidence>
<name>A0A7W1XTT5_9BACL</name>
<dbReference type="PRINTS" id="PR00834">
    <property type="entry name" value="PROTEASES2C"/>
</dbReference>
<gene>
    <name evidence="7" type="ORF">H2C83_11315</name>
</gene>
<evidence type="ECO:0000259" key="6">
    <source>
        <dbReference type="SMART" id="SM00228"/>
    </source>
</evidence>
<dbReference type="SUPFAM" id="SSF50156">
    <property type="entry name" value="PDZ domain-like"/>
    <property type="match status" value="1"/>
</dbReference>
<dbReference type="EMBL" id="JACEOL010000036">
    <property type="protein sequence ID" value="MBA4602890.1"/>
    <property type="molecule type" value="Genomic_DNA"/>
</dbReference>
<evidence type="ECO:0000256" key="5">
    <source>
        <dbReference type="SAM" id="Phobius"/>
    </source>
</evidence>
<evidence type="ECO:0000313" key="8">
    <source>
        <dbReference type="Proteomes" id="UP000538292"/>
    </source>
</evidence>
<dbReference type="PANTHER" id="PTHR43343">
    <property type="entry name" value="PEPTIDASE S12"/>
    <property type="match status" value="1"/>
</dbReference>
<keyword evidence="5" id="KW-1133">Transmembrane helix</keyword>
<dbReference type="InterPro" id="IPR001940">
    <property type="entry name" value="Peptidase_S1C"/>
</dbReference>
<protein>
    <submittedName>
        <fullName evidence="7">Trypsin-like peptidase domain-containing protein</fullName>
    </submittedName>
</protein>
<evidence type="ECO:0000256" key="3">
    <source>
        <dbReference type="ARBA" id="ARBA00022801"/>
    </source>
</evidence>
<dbReference type="GO" id="GO:0006508">
    <property type="term" value="P:proteolysis"/>
    <property type="evidence" value="ECO:0007669"/>
    <property type="project" value="UniProtKB-KW"/>
</dbReference>
<dbReference type="PANTHER" id="PTHR43343:SF3">
    <property type="entry name" value="PROTEASE DO-LIKE 8, CHLOROPLASTIC"/>
    <property type="match status" value="1"/>
</dbReference>
<dbReference type="RefSeq" id="WP_181740881.1">
    <property type="nucleotide sequence ID" value="NZ_JACEOL010000036.1"/>
</dbReference>
<comment type="similarity">
    <text evidence="1">Belongs to the peptidase S1C family.</text>
</comment>
<dbReference type="SUPFAM" id="SSF50494">
    <property type="entry name" value="Trypsin-like serine proteases"/>
    <property type="match status" value="1"/>
</dbReference>
<reference evidence="7 8" key="1">
    <citation type="submission" date="2020-07" db="EMBL/GenBank/DDBJ databases">
        <title>Thermoactinomyces phylogeny.</title>
        <authorList>
            <person name="Dunlap C."/>
        </authorList>
    </citation>
    <scope>NUCLEOTIDE SEQUENCE [LARGE SCALE GENOMIC DNA]</scope>
    <source>
        <strain evidence="7 8">AMNI-1</strain>
    </source>
</reference>
<keyword evidence="3" id="KW-0378">Hydrolase</keyword>
<feature type="transmembrane region" description="Helical" evidence="5">
    <location>
        <begin position="21"/>
        <end position="44"/>
    </location>
</feature>
<dbReference type="InterPro" id="IPR051201">
    <property type="entry name" value="Chloro_Bact_Ser_Proteases"/>
</dbReference>
<proteinExistence type="inferred from homology"/>
<dbReference type="Gene3D" id="2.30.42.10">
    <property type="match status" value="1"/>
</dbReference>
<dbReference type="Proteomes" id="UP000538292">
    <property type="component" value="Unassembled WGS sequence"/>
</dbReference>
<dbReference type="SMART" id="SM00228">
    <property type="entry name" value="PDZ"/>
    <property type="match status" value="1"/>
</dbReference>
<keyword evidence="5" id="KW-0812">Transmembrane</keyword>
<feature type="domain" description="PDZ" evidence="6">
    <location>
        <begin position="288"/>
        <end position="376"/>
    </location>
</feature>
<comment type="caution">
    <text evidence="7">The sequence shown here is derived from an EMBL/GenBank/DDBJ whole genome shotgun (WGS) entry which is preliminary data.</text>
</comment>
<keyword evidence="5" id="KW-0472">Membrane</keyword>
<evidence type="ECO:0000256" key="2">
    <source>
        <dbReference type="ARBA" id="ARBA00022670"/>
    </source>
</evidence>
<dbReference type="InterPro" id="IPR009003">
    <property type="entry name" value="Peptidase_S1_PA"/>
</dbReference>
<dbReference type="Gene3D" id="2.40.10.10">
    <property type="entry name" value="Trypsin-like serine proteases"/>
    <property type="match status" value="2"/>
</dbReference>
<dbReference type="InterPro" id="IPR001478">
    <property type="entry name" value="PDZ"/>
</dbReference>
<accession>A0A7W1XTT5</accession>
<dbReference type="Pfam" id="PF13365">
    <property type="entry name" value="Trypsin_2"/>
    <property type="match status" value="1"/>
</dbReference>
<dbReference type="Pfam" id="PF13180">
    <property type="entry name" value="PDZ_2"/>
    <property type="match status" value="1"/>
</dbReference>
<evidence type="ECO:0000256" key="1">
    <source>
        <dbReference type="ARBA" id="ARBA00010541"/>
    </source>
</evidence>
<keyword evidence="2" id="KW-0645">Protease</keyword>
<organism evidence="7 8">
    <name type="scientific">Thermoactinomyces mirandus</name>
    <dbReference type="NCBI Taxonomy" id="2756294"/>
    <lineage>
        <taxon>Bacteria</taxon>
        <taxon>Bacillati</taxon>
        <taxon>Bacillota</taxon>
        <taxon>Bacilli</taxon>
        <taxon>Bacillales</taxon>
        <taxon>Thermoactinomycetaceae</taxon>
        <taxon>Thermoactinomyces</taxon>
    </lineage>
</organism>
<dbReference type="AlphaFoldDB" id="A0A7W1XTT5"/>
<dbReference type="GO" id="GO:0004252">
    <property type="term" value="F:serine-type endopeptidase activity"/>
    <property type="evidence" value="ECO:0007669"/>
    <property type="project" value="InterPro"/>
</dbReference>
<sequence length="394" mass="42306">MGFYDEPDYQDQSKKRFSSPPIWVTFVSAIIGGLVVLFLSPFLMEKGIIPTPTDQKEELFDQKTTSYQVNSKITQSVNNVGPAVVSVINLKTSGDFFSNEQVQQGTGSGIIFRKANGKALIVTNNHVIEGGSSFRVNISTDDGKHHEVNAKLLGSDEYTDLAVLEIDDQYVSKVAEFGDSDTLKAGEPAIAIGNPLGLGRSITVGVISSPKRTIDVGGNMATDVIQTDAAINPGNSGGALANIAGQVIGINTLKISEYGVEGLGFAIPANEARPIIESLVKNGKVDRPYLGTSLVDLDQLPVYVLQDLQLPNSVREGVALAEVVKNSPAGQAGLQPRDVIVAIDDQKISNSSELRKYLYTKTEIGQKVTVTYYRSGQKKMADVILGEAPKTFQR</sequence>
<keyword evidence="4" id="KW-0720">Serine protease</keyword>
<dbReference type="InterPro" id="IPR036034">
    <property type="entry name" value="PDZ_sf"/>
</dbReference>
<dbReference type="InterPro" id="IPR043504">
    <property type="entry name" value="Peptidase_S1_PA_chymotrypsin"/>
</dbReference>
<keyword evidence="8" id="KW-1185">Reference proteome</keyword>
<evidence type="ECO:0000313" key="7">
    <source>
        <dbReference type="EMBL" id="MBA4602890.1"/>
    </source>
</evidence>